<evidence type="ECO:0000313" key="2">
    <source>
        <dbReference type="EMBL" id="GAA5028128.1"/>
    </source>
</evidence>
<dbReference type="Gene3D" id="2.30.110.10">
    <property type="entry name" value="Electron Transport, Fmn-binding Protein, Chain A"/>
    <property type="match status" value="1"/>
</dbReference>
<dbReference type="SUPFAM" id="SSF50475">
    <property type="entry name" value="FMN-binding split barrel"/>
    <property type="match status" value="1"/>
</dbReference>
<reference evidence="3" key="1">
    <citation type="journal article" date="2019" name="Int. J. Syst. Evol. Microbiol.">
        <title>The Global Catalogue of Microorganisms (GCM) 10K type strain sequencing project: providing services to taxonomists for standard genome sequencing and annotation.</title>
        <authorList>
            <consortium name="The Broad Institute Genomics Platform"/>
            <consortium name="The Broad Institute Genome Sequencing Center for Infectious Disease"/>
            <person name="Wu L."/>
            <person name="Ma J."/>
        </authorList>
    </citation>
    <scope>NUCLEOTIDE SEQUENCE [LARGE SCALE GENOMIC DNA]</scope>
    <source>
        <strain evidence="3">JCM 17687</strain>
    </source>
</reference>
<dbReference type="Pfam" id="PF01613">
    <property type="entry name" value="Flavin_Reduct"/>
    <property type="match status" value="1"/>
</dbReference>
<dbReference type="InterPro" id="IPR002563">
    <property type="entry name" value="Flavin_Rdtase-like_dom"/>
</dbReference>
<feature type="domain" description="Flavin reductase like" evidence="1">
    <location>
        <begin position="23"/>
        <end position="170"/>
    </location>
</feature>
<keyword evidence="3" id="KW-1185">Reference proteome</keyword>
<protein>
    <recommendedName>
        <fullName evidence="1">Flavin reductase like domain-containing protein</fullName>
    </recommendedName>
</protein>
<gene>
    <name evidence="2" type="ORF">GCM10023258_23410</name>
</gene>
<dbReference type="SMART" id="SM00903">
    <property type="entry name" value="Flavin_Reduct"/>
    <property type="match status" value="1"/>
</dbReference>
<dbReference type="EMBL" id="BAABIW010000016">
    <property type="protein sequence ID" value="GAA5028128.1"/>
    <property type="molecule type" value="Genomic_DNA"/>
</dbReference>
<comment type="caution">
    <text evidence="2">The sequence shown here is derived from an EMBL/GenBank/DDBJ whole genome shotgun (WGS) entry which is preliminary data.</text>
</comment>
<name>A0ABP9JEW2_9MICO</name>
<proteinExistence type="predicted"/>
<dbReference type="InterPro" id="IPR012349">
    <property type="entry name" value="Split_barrel_FMN-bd"/>
</dbReference>
<evidence type="ECO:0000313" key="3">
    <source>
        <dbReference type="Proteomes" id="UP001500427"/>
    </source>
</evidence>
<evidence type="ECO:0000259" key="1">
    <source>
        <dbReference type="SMART" id="SM00903"/>
    </source>
</evidence>
<organism evidence="2 3">
    <name type="scientific">Terrabacter aeriphilus</name>
    <dbReference type="NCBI Taxonomy" id="515662"/>
    <lineage>
        <taxon>Bacteria</taxon>
        <taxon>Bacillati</taxon>
        <taxon>Actinomycetota</taxon>
        <taxon>Actinomycetes</taxon>
        <taxon>Micrococcales</taxon>
        <taxon>Intrasporangiaceae</taxon>
        <taxon>Terrabacter</taxon>
    </lineage>
</organism>
<accession>A0ABP9JEW2</accession>
<dbReference type="Proteomes" id="UP001500427">
    <property type="component" value="Unassembled WGS sequence"/>
</dbReference>
<sequence>MTIHSEHPFETPDDDRDPLRRLRGRLGTTVSLWTSGEGVERAGLTVSSYLVSAGEPGRVVGLLHADSDLLERLDETGTAVVALLGWRQRELADVFAGVMPAPGGPFRLGTWEQTEWGPRLSSAPTWLGVRLDPAATHEVGWSVLVEAVVEHVAVGTDESPLVHRRGRYQRPADAD</sequence>
<dbReference type="RefSeq" id="WP_345507657.1">
    <property type="nucleotide sequence ID" value="NZ_BAABIW010000016.1"/>
</dbReference>